<name>A0ABT8GDF2_9MICO</name>
<evidence type="ECO:0000313" key="1">
    <source>
        <dbReference type="EMBL" id="MDN4479458.1"/>
    </source>
</evidence>
<accession>A0ABT8GDF2</accession>
<proteinExistence type="predicted"/>
<protein>
    <submittedName>
        <fullName evidence="1">Uncharacterized protein</fullName>
    </submittedName>
</protein>
<dbReference type="RefSeq" id="WP_301140599.1">
    <property type="nucleotide sequence ID" value="NZ_JAUHQA010000001.1"/>
</dbReference>
<dbReference type="Proteomes" id="UP001172708">
    <property type="component" value="Unassembled WGS sequence"/>
</dbReference>
<comment type="caution">
    <text evidence="1">The sequence shown here is derived from an EMBL/GenBank/DDBJ whole genome shotgun (WGS) entry which is preliminary data.</text>
</comment>
<organism evidence="1 2">
    <name type="scientific">Demequina muriae</name>
    <dbReference type="NCBI Taxonomy" id="3051664"/>
    <lineage>
        <taxon>Bacteria</taxon>
        <taxon>Bacillati</taxon>
        <taxon>Actinomycetota</taxon>
        <taxon>Actinomycetes</taxon>
        <taxon>Micrococcales</taxon>
        <taxon>Demequinaceae</taxon>
        <taxon>Demequina</taxon>
    </lineage>
</organism>
<gene>
    <name evidence="1" type="ORF">QQX02_00790</name>
</gene>
<sequence length="172" mass="19584">MTDDALQRSRERYCAYSSFEDAYAVRTQVERLRAVDGRDPWQGARRTADAPFLVIALWRLRMAAEMCEQLRPGSVAGALEAFDSALPGLRDLRNVLMHYDSYVMGNERRRTRAAESEEFVSLRQLRALFSSPDGFAWLDHEYRYEVVEAESTALYRAIAEVVGPPGEELSPT</sequence>
<reference evidence="1" key="1">
    <citation type="submission" date="2023-06" db="EMBL/GenBank/DDBJ databases">
        <title>Egi l300058.</title>
        <authorList>
            <person name="Gao L."/>
            <person name="Fang B.-Z."/>
            <person name="Li W.-J."/>
        </authorList>
    </citation>
    <scope>NUCLEOTIDE SEQUENCE</scope>
    <source>
        <strain evidence="1">EGI L300058</strain>
    </source>
</reference>
<evidence type="ECO:0000313" key="2">
    <source>
        <dbReference type="Proteomes" id="UP001172708"/>
    </source>
</evidence>
<dbReference type="EMBL" id="JAUHQA010000001">
    <property type="protein sequence ID" value="MDN4479458.1"/>
    <property type="molecule type" value="Genomic_DNA"/>
</dbReference>
<keyword evidence="2" id="KW-1185">Reference proteome</keyword>